<sequence length="170" mass="19644">KVIINSQLLKKEFFDFENFFSSLKNIFIFSLKNMEFFASLVAFFNLVSFSEHKPNDQLNVCMLAQKSIFCKQSLSSNLSCHSENDLSAFDLSSLKFLAILPIDSDQQDVPLYPDLLLLYVLETTFSSSLQNKHLKFFFLSTAHSRIHIFLHGERRPGYCYRSSTNARKMA</sequence>
<dbReference type="AlphaFoldDB" id="A0A3M7PSP9"/>
<gene>
    <name evidence="1" type="ORF">BpHYR1_035610</name>
</gene>
<accession>A0A3M7PSP9</accession>
<evidence type="ECO:0000313" key="2">
    <source>
        <dbReference type="Proteomes" id="UP000276133"/>
    </source>
</evidence>
<keyword evidence="2" id="KW-1185">Reference proteome</keyword>
<evidence type="ECO:0000313" key="1">
    <source>
        <dbReference type="EMBL" id="RNA01805.1"/>
    </source>
</evidence>
<dbReference type="EMBL" id="REGN01009166">
    <property type="protein sequence ID" value="RNA01805.1"/>
    <property type="molecule type" value="Genomic_DNA"/>
</dbReference>
<name>A0A3M7PSP9_BRAPC</name>
<proteinExistence type="predicted"/>
<dbReference type="Proteomes" id="UP000276133">
    <property type="component" value="Unassembled WGS sequence"/>
</dbReference>
<organism evidence="1 2">
    <name type="scientific">Brachionus plicatilis</name>
    <name type="common">Marine rotifer</name>
    <name type="synonym">Brachionus muelleri</name>
    <dbReference type="NCBI Taxonomy" id="10195"/>
    <lineage>
        <taxon>Eukaryota</taxon>
        <taxon>Metazoa</taxon>
        <taxon>Spiralia</taxon>
        <taxon>Gnathifera</taxon>
        <taxon>Rotifera</taxon>
        <taxon>Eurotatoria</taxon>
        <taxon>Monogononta</taxon>
        <taxon>Pseudotrocha</taxon>
        <taxon>Ploima</taxon>
        <taxon>Brachionidae</taxon>
        <taxon>Brachionus</taxon>
    </lineage>
</organism>
<feature type="non-terminal residue" evidence="1">
    <location>
        <position position="1"/>
    </location>
</feature>
<protein>
    <submittedName>
        <fullName evidence="1">Uncharacterized protein</fullName>
    </submittedName>
</protein>
<reference evidence="1 2" key="1">
    <citation type="journal article" date="2018" name="Sci. Rep.">
        <title>Genomic signatures of local adaptation to the degree of environmental predictability in rotifers.</title>
        <authorList>
            <person name="Franch-Gras L."/>
            <person name="Hahn C."/>
            <person name="Garcia-Roger E.M."/>
            <person name="Carmona M.J."/>
            <person name="Serra M."/>
            <person name="Gomez A."/>
        </authorList>
    </citation>
    <scope>NUCLEOTIDE SEQUENCE [LARGE SCALE GENOMIC DNA]</scope>
    <source>
        <strain evidence="1">HYR1</strain>
    </source>
</reference>
<comment type="caution">
    <text evidence="1">The sequence shown here is derived from an EMBL/GenBank/DDBJ whole genome shotgun (WGS) entry which is preliminary data.</text>
</comment>